<evidence type="ECO:0000256" key="6">
    <source>
        <dbReference type="PROSITE-ProRule" id="PRU01023"/>
    </source>
</evidence>
<feature type="binding site" evidence="6">
    <location>
        <position position="74"/>
    </location>
    <ligand>
        <name>S-adenosyl-L-methionine</name>
        <dbReference type="ChEBI" id="CHEBI:59789"/>
    </ligand>
</feature>
<dbReference type="InterPro" id="IPR049560">
    <property type="entry name" value="MeTrfase_RsmB-F_NOP2_cat"/>
</dbReference>
<feature type="active site" description="Nucleophile" evidence="6">
    <location>
        <position position="127"/>
    </location>
</feature>
<organism evidence="8 9">
    <name type="scientific">Candidatus Acutalibacter pullistercoris</name>
    <dbReference type="NCBI Taxonomy" id="2838418"/>
    <lineage>
        <taxon>Bacteria</taxon>
        <taxon>Bacillati</taxon>
        <taxon>Bacillota</taxon>
        <taxon>Clostridia</taxon>
        <taxon>Eubacteriales</taxon>
        <taxon>Acutalibacteraceae</taxon>
        <taxon>Acutalibacter</taxon>
    </lineage>
</organism>
<reference evidence="8" key="1">
    <citation type="journal article" date="2021" name="PeerJ">
        <title>Extensive microbial diversity within the chicken gut microbiome revealed by metagenomics and culture.</title>
        <authorList>
            <person name="Gilroy R."/>
            <person name="Ravi A."/>
            <person name="Getino M."/>
            <person name="Pursley I."/>
            <person name="Horton D.L."/>
            <person name="Alikhan N.F."/>
            <person name="Baker D."/>
            <person name="Gharbi K."/>
            <person name="Hall N."/>
            <person name="Watson M."/>
            <person name="Adriaenssens E.M."/>
            <person name="Foster-Nyarko E."/>
            <person name="Jarju S."/>
            <person name="Secka A."/>
            <person name="Antonio M."/>
            <person name="Oren A."/>
            <person name="Chaudhuri R.R."/>
            <person name="La Ragione R."/>
            <person name="Hildebrand F."/>
            <person name="Pallen M.J."/>
        </authorList>
    </citation>
    <scope>NUCLEOTIDE SEQUENCE</scope>
    <source>
        <strain evidence="8">1282</strain>
    </source>
</reference>
<comment type="similarity">
    <text evidence="1 6">Belongs to the class I-like SAM-binding methyltransferase superfamily. RsmB/NOP family.</text>
</comment>
<dbReference type="PROSITE" id="PS01153">
    <property type="entry name" value="NOL1_NOP2_SUN"/>
    <property type="match status" value="1"/>
</dbReference>
<dbReference type="SUPFAM" id="SSF53335">
    <property type="entry name" value="S-adenosyl-L-methionine-dependent methyltransferases"/>
    <property type="match status" value="1"/>
</dbReference>
<dbReference type="InterPro" id="IPR031340">
    <property type="entry name" value="RsmF_methylt_CI"/>
</dbReference>
<comment type="caution">
    <text evidence="8">The sequence shown here is derived from an EMBL/GenBank/DDBJ whole genome shotgun (WGS) entry which is preliminary data.</text>
</comment>
<dbReference type="InterPro" id="IPR029063">
    <property type="entry name" value="SAM-dependent_MTases_sf"/>
</dbReference>
<comment type="caution">
    <text evidence="6">Lacks conserved residue(s) required for the propagation of feature annotation.</text>
</comment>
<dbReference type="Pfam" id="PF13636">
    <property type="entry name" value="Methyltranf_PUA"/>
    <property type="match status" value="1"/>
</dbReference>
<evidence type="ECO:0000259" key="7">
    <source>
        <dbReference type="PROSITE" id="PS51686"/>
    </source>
</evidence>
<dbReference type="GO" id="GO:0008173">
    <property type="term" value="F:RNA methyltransferase activity"/>
    <property type="evidence" value="ECO:0007669"/>
    <property type="project" value="InterPro"/>
</dbReference>
<name>A0A9D2C082_9FIRM</name>
<evidence type="ECO:0000256" key="4">
    <source>
        <dbReference type="ARBA" id="ARBA00022691"/>
    </source>
</evidence>
<feature type="binding site" evidence="6">
    <location>
        <position position="29"/>
    </location>
    <ligand>
        <name>S-adenosyl-L-methionine</name>
        <dbReference type="ChEBI" id="CHEBI:59789"/>
    </ligand>
</feature>
<dbReference type="GO" id="GO:0001510">
    <property type="term" value="P:RNA methylation"/>
    <property type="evidence" value="ECO:0007669"/>
    <property type="project" value="InterPro"/>
</dbReference>
<dbReference type="CDD" id="cd21147">
    <property type="entry name" value="RsmF_methylt_CTD1"/>
    <property type="match status" value="1"/>
</dbReference>
<keyword evidence="4 6" id="KW-0949">S-adenosyl-L-methionine</keyword>
<dbReference type="Pfam" id="PF17126">
    <property type="entry name" value="RsmF_methylt_CI"/>
    <property type="match status" value="1"/>
</dbReference>
<dbReference type="Pfam" id="PF01189">
    <property type="entry name" value="Methyltr_RsmB-F"/>
    <property type="match status" value="1"/>
</dbReference>
<reference evidence="8" key="2">
    <citation type="submission" date="2021-04" db="EMBL/GenBank/DDBJ databases">
        <authorList>
            <person name="Gilroy R."/>
        </authorList>
    </citation>
    <scope>NUCLEOTIDE SEQUENCE</scope>
    <source>
        <strain evidence="8">1282</strain>
    </source>
</reference>
<dbReference type="InterPro" id="IPR027391">
    <property type="entry name" value="Nol1_Nop2_Fmu_2"/>
</dbReference>
<dbReference type="PRINTS" id="PR02008">
    <property type="entry name" value="RCMTFAMILY"/>
</dbReference>
<dbReference type="PANTHER" id="PTHR22807">
    <property type="entry name" value="NOP2 YEAST -RELATED NOL1/NOP2/FMU SUN DOMAIN-CONTAINING"/>
    <property type="match status" value="1"/>
</dbReference>
<proteinExistence type="inferred from homology"/>
<dbReference type="EMBL" id="DXDU01000013">
    <property type="protein sequence ID" value="HIY25751.1"/>
    <property type="molecule type" value="Genomic_DNA"/>
</dbReference>
<keyword evidence="2 6" id="KW-0489">Methyltransferase</keyword>
<accession>A0A9D2C082</accession>
<dbReference type="InterPro" id="IPR001678">
    <property type="entry name" value="MeTrfase_RsmB-F_NOP2_dom"/>
</dbReference>
<feature type="binding site" evidence="6">
    <location>
        <begin position="5"/>
        <end position="11"/>
    </location>
    <ligand>
        <name>S-adenosyl-L-methionine</name>
        <dbReference type="ChEBI" id="CHEBI:59789"/>
    </ligand>
</feature>
<feature type="non-terminal residue" evidence="8">
    <location>
        <position position="1"/>
    </location>
</feature>
<keyword evidence="3 6" id="KW-0808">Transferase</keyword>
<evidence type="ECO:0000256" key="1">
    <source>
        <dbReference type="ARBA" id="ARBA00007494"/>
    </source>
</evidence>
<evidence type="ECO:0000256" key="5">
    <source>
        <dbReference type="ARBA" id="ARBA00022884"/>
    </source>
</evidence>
<evidence type="ECO:0000313" key="9">
    <source>
        <dbReference type="Proteomes" id="UP000823915"/>
    </source>
</evidence>
<evidence type="ECO:0000256" key="3">
    <source>
        <dbReference type="ARBA" id="ARBA00022679"/>
    </source>
</evidence>
<protein>
    <submittedName>
        <fullName evidence="8">RsmB/NOP family class I SAM-dependent RNA methyltransferase</fullName>
    </submittedName>
</protein>
<dbReference type="Gene3D" id="3.40.50.150">
    <property type="entry name" value="Vaccinia Virus protein VP39"/>
    <property type="match status" value="1"/>
</dbReference>
<dbReference type="PANTHER" id="PTHR22807:SF30">
    <property type="entry name" value="28S RRNA (CYTOSINE(4447)-C(5))-METHYLTRANSFERASE-RELATED"/>
    <property type="match status" value="1"/>
</dbReference>
<dbReference type="Gene3D" id="2.30.130.60">
    <property type="match status" value="1"/>
</dbReference>
<dbReference type="InterPro" id="IPR018314">
    <property type="entry name" value="RsmB/NOL1/NOP2-like_CS"/>
</dbReference>
<feature type="domain" description="SAM-dependent MTase RsmB/NOP-type" evidence="7">
    <location>
        <begin position="1"/>
        <end position="187"/>
    </location>
</feature>
<dbReference type="GO" id="GO:0003723">
    <property type="term" value="F:RNA binding"/>
    <property type="evidence" value="ECO:0007669"/>
    <property type="project" value="UniProtKB-UniRule"/>
</dbReference>
<sequence length="337" mass="36528">VLDLCAAPGGKSTQIAGQLEGRGLLWANEIVKSRAQILLSNVERLGVRNGVVSSCHPQRLCEGLRGFFDRVLVDAPCSGEGMFRRDPQAIGQWTPEAPAACAQRQRAILDSAALAVGEGGVLVYSTCTFSREENEDNVRWFLSAHPEFELVPLDLAFGRPGVEGLPVRRVFPMDGGEGHFVAKFRRVGENPCRAGEFAGLLPQKEEGEPRALFEELFTCPWPGNAARFGEQVLLLPQGLPELSGLGVLRAGVELCRKKGKRWEPSHAAFQAARKEDCRQALDLPWDSPVLLAFLRGEEIGCEGKGYTALCAGGVPTGFGKASGGRLKNHYPKGLRNL</sequence>
<keyword evidence="5 6" id="KW-0694">RNA-binding</keyword>
<dbReference type="InterPro" id="IPR023267">
    <property type="entry name" value="RCMT"/>
</dbReference>
<evidence type="ECO:0000313" key="8">
    <source>
        <dbReference type="EMBL" id="HIY25751.1"/>
    </source>
</evidence>
<evidence type="ECO:0000256" key="2">
    <source>
        <dbReference type="ARBA" id="ARBA00022603"/>
    </source>
</evidence>
<dbReference type="Proteomes" id="UP000823915">
    <property type="component" value="Unassembled WGS sequence"/>
</dbReference>
<dbReference type="AlphaFoldDB" id="A0A9D2C082"/>
<gene>
    <name evidence="8" type="ORF">H9838_01085</name>
</gene>
<dbReference type="PROSITE" id="PS51686">
    <property type="entry name" value="SAM_MT_RSMB_NOP"/>
    <property type="match status" value="1"/>
</dbReference>